<protein>
    <submittedName>
        <fullName evidence="1">2018_t:CDS:1</fullName>
    </submittedName>
</protein>
<proteinExistence type="predicted"/>
<comment type="caution">
    <text evidence="1">The sequence shown here is derived from an EMBL/GenBank/DDBJ whole genome shotgun (WGS) entry which is preliminary data.</text>
</comment>
<gene>
    <name evidence="1" type="ORF">AMORRO_LOCUS16115</name>
</gene>
<dbReference type="OrthoDB" id="2438105at2759"/>
<accession>A0A9N9J476</accession>
<dbReference type="Proteomes" id="UP000789342">
    <property type="component" value="Unassembled WGS sequence"/>
</dbReference>
<dbReference type="AlphaFoldDB" id="A0A9N9J476"/>
<feature type="non-terminal residue" evidence="1">
    <location>
        <position position="1"/>
    </location>
</feature>
<name>A0A9N9J476_9GLOM</name>
<keyword evidence="2" id="KW-1185">Reference proteome</keyword>
<evidence type="ECO:0000313" key="1">
    <source>
        <dbReference type="EMBL" id="CAG8763752.1"/>
    </source>
</evidence>
<sequence>NPVLVEKWELFQNWLNDSELNIKIQCLVKFGQEFYHPFAEFLIGYDSHPRVIQPDNSLQCLPPGRRAYQMLDFVNNLTRNFTSILKNLYLFFGDKLLQSTETMDNSQIELLVKKLKQGIQKGLELHQKWLDCWLYLPLSMCLLGEDNAKKFACSYWHVVLKKPWPEVSSVEELCYAKFLEVDIVEEFNDFGFKNTLNDELFFKNLVYSLINQQFYFINVHSSMTSLKIKFDTLLSTSNK</sequence>
<organism evidence="1 2">
    <name type="scientific">Acaulospora morrowiae</name>
    <dbReference type="NCBI Taxonomy" id="94023"/>
    <lineage>
        <taxon>Eukaryota</taxon>
        <taxon>Fungi</taxon>
        <taxon>Fungi incertae sedis</taxon>
        <taxon>Mucoromycota</taxon>
        <taxon>Glomeromycotina</taxon>
        <taxon>Glomeromycetes</taxon>
        <taxon>Diversisporales</taxon>
        <taxon>Acaulosporaceae</taxon>
        <taxon>Acaulospora</taxon>
    </lineage>
</organism>
<dbReference type="EMBL" id="CAJVPV010042306">
    <property type="protein sequence ID" value="CAG8763752.1"/>
    <property type="molecule type" value="Genomic_DNA"/>
</dbReference>
<reference evidence="1" key="1">
    <citation type="submission" date="2021-06" db="EMBL/GenBank/DDBJ databases">
        <authorList>
            <person name="Kallberg Y."/>
            <person name="Tangrot J."/>
            <person name="Rosling A."/>
        </authorList>
    </citation>
    <scope>NUCLEOTIDE SEQUENCE</scope>
    <source>
        <strain evidence="1">CL551</strain>
    </source>
</reference>
<evidence type="ECO:0000313" key="2">
    <source>
        <dbReference type="Proteomes" id="UP000789342"/>
    </source>
</evidence>